<dbReference type="Pfam" id="PF01841">
    <property type="entry name" value="Transglut_core"/>
    <property type="match status" value="1"/>
</dbReference>
<dbReference type="PANTHER" id="PTHR38339:SF1">
    <property type="entry name" value="TRANSGLUTAMINASE-LIKE DOMAIN-CONTAINING PROTEIN"/>
    <property type="match status" value="1"/>
</dbReference>
<dbReference type="PANTHER" id="PTHR38339">
    <property type="entry name" value="TRANSGLUTAMINASE DOMAIN PROTEIN"/>
    <property type="match status" value="1"/>
</dbReference>
<feature type="signal peptide" evidence="1">
    <location>
        <begin position="1"/>
        <end position="22"/>
    </location>
</feature>
<dbReference type="OrthoDB" id="9804872at2"/>
<evidence type="ECO:0000259" key="2">
    <source>
        <dbReference type="SMART" id="SM00460"/>
    </source>
</evidence>
<evidence type="ECO:0000313" key="4">
    <source>
        <dbReference type="Proteomes" id="UP000035651"/>
    </source>
</evidence>
<feature type="domain" description="Transglutaminase-like" evidence="2">
    <location>
        <begin position="226"/>
        <end position="300"/>
    </location>
</feature>
<protein>
    <submittedName>
        <fullName evidence="3">Transglutaminase</fullName>
    </submittedName>
</protein>
<dbReference type="STRING" id="656179.AB870_04270"/>
<evidence type="ECO:0000313" key="3">
    <source>
        <dbReference type="EMBL" id="AKM29522.1"/>
    </source>
</evidence>
<organism evidence="3 4">
    <name type="scientific">Pandoraea faecigallinarum</name>
    <dbReference type="NCBI Taxonomy" id="656179"/>
    <lineage>
        <taxon>Bacteria</taxon>
        <taxon>Pseudomonadati</taxon>
        <taxon>Pseudomonadota</taxon>
        <taxon>Betaproteobacteria</taxon>
        <taxon>Burkholderiales</taxon>
        <taxon>Burkholderiaceae</taxon>
        <taxon>Pandoraea</taxon>
    </lineage>
</organism>
<dbReference type="EMBL" id="CP011807">
    <property type="protein sequence ID" value="AKM29522.1"/>
    <property type="molecule type" value="Genomic_DNA"/>
</dbReference>
<evidence type="ECO:0000256" key="1">
    <source>
        <dbReference type="SAM" id="SignalP"/>
    </source>
</evidence>
<proteinExistence type="predicted"/>
<dbReference type="PATRIC" id="fig|656179.3.peg.940"/>
<dbReference type="InterPro" id="IPR002931">
    <property type="entry name" value="Transglutaminase-like"/>
</dbReference>
<dbReference type="PROSITE" id="PS51257">
    <property type="entry name" value="PROKAR_LIPOPROTEIN"/>
    <property type="match status" value="1"/>
</dbReference>
<dbReference type="KEGG" id="pfg:AB870_04270"/>
<dbReference type="Gene3D" id="3.10.620.30">
    <property type="match status" value="1"/>
</dbReference>
<name>A0A0H3WP03_9BURK</name>
<accession>A0A0H3WP03</accession>
<dbReference type="Proteomes" id="UP000035651">
    <property type="component" value="Chromosome"/>
</dbReference>
<sequence>MQRRRFLSLSASLGACALPVCASSTSLIPTVAHAAPASAISTVPATPNAADGWRTFELTTQVDLPAGNGPANVWLPVATTPSGAYQTALGTHWDAPGARAELRMVRGASGIGVPLLAVAWPQSASQAPRTVTLTNTFATRDRRVDLSQPPSDNAPRESAAVLRQYLQPTELQPTDGLVRETAEKITLGHKGDVEKARAIYQWIVDNCRREGSVRGCGTGDVRYMLTTGDLAGKCADINALFTALARSVGIPARDAYGVRVATSRHGFNSLGKAGDVTRAQHCRAEFYAAGYGWVPVDPADVRKVVLEEVPGGLPLDDLRVRAARAMLFGQWEMNWVAFNHGADIALPGAQAGAKGAVPFLMYPNGELAHARLDSLDPDTFRYRMNAREITA</sequence>
<dbReference type="SUPFAM" id="SSF54001">
    <property type="entry name" value="Cysteine proteinases"/>
    <property type="match status" value="1"/>
</dbReference>
<feature type="chain" id="PRO_5005203784" evidence="1">
    <location>
        <begin position="23"/>
        <end position="391"/>
    </location>
</feature>
<keyword evidence="4" id="KW-1185">Reference proteome</keyword>
<dbReference type="AlphaFoldDB" id="A0A0H3WP03"/>
<dbReference type="RefSeq" id="WP_047905460.1">
    <property type="nucleotide sequence ID" value="NZ_CP011807.3"/>
</dbReference>
<gene>
    <name evidence="3" type="ORF">AB870_04270</name>
</gene>
<dbReference type="SMART" id="SM00460">
    <property type="entry name" value="TGc"/>
    <property type="match status" value="1"/>
</dbReference>
<keyword evidence="1" id="KW-0732">Signal</keyword>
<reference evidence="3" key="1">
    <citation type="submission" date="2016-06" db="EMBL/GenBank/DDBJ databases">
        <title>Complete Genome Sequence of Pandoraea faecigallinarum DSM-23572.</title>
        <authorList>
            <person name="Yong D."/>
            <person name="Ee R."/>
            <person name="Lim Y.-L."/>
            <person name="Yin W.-F."/>
            <person name="Chan K.-G."/>
        </authorList>
    </citation>
    <scope>NUCLEOTIDE SEQUENCE</scope>
    <source>
        <strain evidence="3">DSM 23572</strain>
    </source>
</reference>
<dbReference type="InterPro" id="IPR038765">
    <property type="entry name" value="Papain-like_cys_pep_sf"/>
</dbReference>